<evidence type="ECO:0000313" key="2">
    <source>
        <dbReference type="EMBL" id="MDK6274679.1"/>
    </source>
</evidence>
<dbReference type="Proteomes" id="UP001240483">
    <property type="component" value="Unassembled WGS sequence"/>
</dbReference>
<organism evidence="2 3">
    <name type="scientific">Pseudoglutamicibacter cumminsii</name>
    <dbReference type="NCBI Taxonomy" id="156979"/>
    <lineage>
        <taxon>Bacteria</taxon>
        <taxon>Bacillati</taxon>
        <taxon>Actinomycetota</taxon>
        <taxon>Actinomycetes</taxon>
        <taxon>Micrococcales</taxon>
        <taxon>Micrococcaceae</taxon>
        <taxon>Pseudoglutamicibacter</taxon>
    </lineage>
</organism>
<gene>
    <name evidence="2" type="ORF">QP116_02790</name>
</gene>
<feature type="compositionally biased region" description="Polar residues" evidence="1">
    <location>
        <begin position="47"/>
        <end position="61"/>
    </location>
</feature>
<proteinExistence type="predicted"/>
<feature type="compositionally biased region" description="Low complexity" evidence="1">
    <location>
        <begin position="75"/>
        <end position="95"/>
    </location>
</feature>
<evidence type="ECO:0000313" key="3">
    <source>
        <dbReference type="Proteomes" id="UP001240483"/>
    </source>
</evidence>
<name>A0AAP4FD93_9MICC</name>
<protein>
    <submittedName>
        <fullName evidence="2">Uncharacterized protein</fullName>
    </submittedName>
</protein>
<feature type="region of interest" description="Disordered" evidence="1">
    <location>
        <begin position="45"/>
        <end position="95"/>
    </location>
</feature>
<reference evidence="2" key="1">
    <citation type="submission" date="2023-05" db="EMBL/GenBank/DDBJ databases">
        <title>Cataloging the Phylogenetic Diversity of Human Bladder Bacteria.</title>
        <authorList>
            <person name="Du J."/>
        </authorList>
    </citation>
    <scope>NUCLEOTIDE SEQUENCE</scope>
    <source>
        <strain evidence="2">UMB9978</strain>
    </source>
</reference>
<dbReference type="EMBL" id="JASODW010000002">
    <property type="protein sequence ID" value="MDK6274679.1"/>
    <property type="molecule type" value="Genomic_DNA"/>
</dbReference>
<dbReference type="RefSeq" id="WP_285332615.1">
    <property type="nucleotide sequence ID" value="NZ_JASODW010000002.1"/>
</dbReference>
<accession>A0AAP4FD93</accession>
<evidence type="ECO:0000256" key="1">
    <source>
        <dbReference type="SAM" id="MobiDB-lite"/>
    </source>
</evidence>
<comment type="caution">
    <text evidence="2">The sequence shown here is derived from an EMBL/GenBank/DDBJ whole genome shotgun (WGS) entry which is preliminary data.</text>
</comment>
<dbReference type="AlphaFoldDB" id="A0AAP4FD93"/>
<sequence length="95" mass="10148">MTLSSSMLLAGPRGRRLLLEYALESERIAGLDGRDGSLAELEFLPPTASTQTTEQAHSASSAPEIPYRKSPPSPQRKSPSGSKPCSSPTSPRGFY</sequence>